<protein>
    <submittedName>
        <fullName evidence="1">Uncharacterized protein</fullName>
    </submittedName>
</protein>
<evidence type="ECO:0000313" key="1">
    <source>
        <dbReference type="EMBL" id="PSF06226.1"/>
    </source>
</evidence>
<proteinExistence type="predicted"/>
<gene>
    <name evidence="1" type="ORF">C7H08_13910</name>
</gene>
<organism evidence="1 2">
    <name type="scientific">Marinobacter halophilus</name>
    <dbReference type="NCBI Taxonomy" id="1323740"/>
    <lineage>
        <taxon>Bacteria</taxon>
        <taxon>Pseudomonadati</taxon>
        <taxon>Pseudomonadota</taxon>
        <taxon>Gammaproteobacteria</taxon>
        <taxon>Pseudomonadales</taxon>
        <taxon>Marinobacteraceae</taxon>
        <taxon>Marinobacter</taxon>
    </lineage>
</organism>
<name>A0A2T1K7U2_9GAMM</name>
<dbReference type="Proteomes" id="UP000238385">
    <property type="component" value="Unassembled WGS sequence"/>
</dbReference>
<reference evidence="1 2" key="1">
    <citation type="submission" date="2018-03" db="EMBL/GenBank/DDBJ databases">
        <title>Marinobacter brunus sp. nov., a marine bacterium of Gamma-proteobacteria isolated from the surface seawater of the South China Sea.</title>
        <authorList>
            <person name="Cheng H."/>
            <person name="Wu Y.-H."/>
            <person name="Xamxidin M."/>
            <person name="Xu X.-W."/>
        </authorList>
    </citation>
    <scope>NUCLEOTIDE SEQUENCE [LARGE SCALE GENOMIC DNA]</scope>
    <source>
        <strain evidence="1 2">JCM 30472</strain>
    </source>
</reference>
<comment type="caution">
    <text evidence="1">The sequence shown here is derived from an EMBL/GenBank/DDBJ whole genome shotgun (WGS) entry which is preliminary data.</text>
</comment>
<accession>A0A2T1K7U2</accession>
<sequence>MLPAFSAWADYPRDANRKCEIRLANKGFGPAIIEDTLVYYDGRRKEGFQFKSVEMAIEDAFGDYLERCYRVATGERGHAIGVDEVIPLAGFIVKPELLKLGDKAFGDKLKPMTVTIKYRDIYRRQWVFIVRNFVGFTFRVNSPAYYFWHRWMFRRYLK</sequence>
<dbReference type="EMBL" id="PXNN01000017">
    <property type="protein sequence ID" value="PSF06226.1"/>
    <property type="molecule type" value="Genomic_DNA"/>
</dbReference>
<keyword evidence="2" id="KW-1185">Reference proteome</keyword>
<dbReference type="AlphaFoldDB" id="A0A2T1K7U2"/>
<evidence type="ECO:0000313" key="2">
    <source>
        <dbReference type="Proteomes" id="UP000238385"/>
    </source>
</evidence>